<name>A0A1H7DSY5_9ACTN</name>
<evidence type="ECO:0000256" key="3">
    <source>
        <dbReference type="ARBA" id="ARBA00023211"/>
    </source>
</evidence>
<organism evidence="5 6">
    <name type="scientific">Micromonospora phaseoli</name>
    <dbReference type="NCBI Taxonomy" id="1144548"/>
    <lineage>
        <taxon>Bacteria</taxon>
        <taxon>Bacillati</taxon>
        <taxon>Actinomycetota</taxon>
        <taxon>Actinomycetes</taxon>
        <taxon>Micromonosporales</taxon>
        <taxon>Micromonosporaceae</taxon>
        <taxon>Micromonospora</taxon>
    </lineage>
</organism>
<accession>A0A1H7DSY5</accession>
<evidence type="ECO:0000256" key="1">
    <source>
        <dbReference type="ARBA" id="ARBA00022723"/>
    </source>
</evidence>
<evidence type="ECO:0000313" key="5">
    <source>
        <dbReference type="EMBL" id="SEK04843.1"/>
    </source>
</evidence>
<dbReference type="Proteomes" id="UP000198707">
    <property type="component" value="Unassembled WGS sequence"/>
</dbReference>
<sequence length="307" mass="31938">MVLTWDVIGAPSSAGAHTPGVERAPAALREAGLVELLRRAAEAADVGDVRPFRWRPDPARPNGQNAGEVLRVATDVAQRVEASVRRGRKPLLLGGDCTVTMGLVAGHERAGLPVALVYVDGGPDLYTPLTRANGNLDAMGLAHLLGLPGTLPDLAAVGGVVPLLTPERVVVYGDSLPPGDHEYDLVAELGIDYVPASEVHADPTAAASRARAAAEAAASAFVVHFDVDVLNFVDAPLADVPEPAGLTLDEASTTLATLVASPRFAGLSVTEINPDHLPDTELLPRFARILAGALSGGDRRAVRSREQ</sequence>
<dbReference type="GO" id="GO:0004053">
    <property type="term" value="F:arginase activity"/>
    <property type="evidence" value="ECO:0007669"/>
    <property type="project" value="TreeGrafter"/>
</dbReference>
<dbReference type="GO" id="GO:0030145">
    <property type="term" value="F:manganese ion binding"/>
    <property type="evidence" value="ECO:0007669"/>
    <property type="project" value="TreeGrafter"/>
</dbReference>
<dbReference type="EMBL" id="FNYV01000017">
    <property type="protein sequence ID" value="SEK04843.1"/>
    <property type="molecule type" value="Genomic_DNA"/>
</dbReference>
<dbReference type="SUPFAM" id="SSF52768">
    <property type="entry name" value="Arginase/deacetylase"/>
    <property type="match status" value="1"/>
</dbReference>
<evidence type="ECO:0000256" key="4">
    <source>
        <dbReference type="PROSITE-ProRule" id="PRU00742"/>
    </source>
</evidence>
<proteinExistence type="inferred from homology"/>
<dbReference type="Pfam" id="PF00491">
    <property type="entry name" value="Arginase"/>
    <property type="match status" value="1"/>
</dbReference>
<dbReference type="PROSITE" id="PS51409">
    <property type="entry name" value="ARGINASE_2"/>
    <property type="match status" value="1"/>
</dbReference>
<reference evidence="6" key="1">
    <citation type="submission" date="2016-10" db="EMBL/GenBank/DDBJ databases">
        <authorList>
            <person name="Varghese N."/>
            <person name="Submissions S."/>
        </authorList>
    </citation>
    <scope>NUCLEOTIDE SEQUENCE [LARGE SCALE GENOMIC DNA]</scope>
    <source>
        <strain evidence="6">CGMCC 4.7038</strain>
    </source>
</reference>
<dbReference type="CDD" id="cd09999">
    <property type="entry name" value="Arginase-like_1"/>
    <property type="match status" value="1"/>
</dbReference>
<comment type="similarity">
    <text evidence="4">Belongs to the arginase family.</text>
</comment>
<protein>
    <submittedName>
        <fullName evidence="5">Arginase</fullName>
    </submittedName>
</protein>
<dbReference type="InterPro" id="IPR023696">
    <property type="entry name" value="Ureohydrolase_dom_sf"/>
</dbReference>
<dbReference type="InterPro" id="IPR006035">
    <property type="entry name" value="Ureohydrolase"/>
</dbReference>
<evidence type="ECO:0000313" key="6">
    <source>
        <dbReference type="Proteomes" id="UP000198707"/>
    </source>
</evidence>
<keyword evidence="3" id="KW-0464">Manganese</keyword>
<dbReference type="OrthoDB" id="7331788at2"/>
<dbReference type="PANTHER" id="PTHR43782:SF3">
    <property type="entry name" value="ARGINASE"/>
    <property type="match status" value="1"/>
</dbReference>
<dbReference type="PRINTS" id="PR00116">
    <property type="entry name" value="ARGINASE"/>
</dbReference>
<dbReference type="RefSeq" id="WP_092383242.1">
    <property type="nucleotide sequence ID" value="NZ_BOPI01000033.1"/>
</dbReference>
<dbReference type="AlphaFoldDB" id="A0A1H7DSY5"/>
<dbReference type="STRING" id="1144548.SAMN05443287_11740"/>
<dbReference type="PANTHER" id="PTHR43782">
    <property type="entry name" value="ARGINASE"/>
    <property type="match status" value="1"/>
</dbReference>
<evidence type="ECO:0000256" key="2">
    <source>
        <dbReference type="ARBA" id="ARBA00022801"/>
    </source>
</evidence>
<dbReference type="Gene3D" id="3.40.800.10">
    <property type="entry name" value="Ureohydrolase domain"/>
    <property type="match status" value="1"/>
</dbReference>
<keyword evidence="6" id="KW-1185">Reference proteome</keyword>
<keyword evidence="1" id="KW-0479">Metal-binding</keyword>
<keyword evidence="2" id="KW-0378">Hydrolase</keyword>
<dbReference type="GO" id="GO:0005737">
    <property type="term" value="C:cytoplasm"/>
    <property type="evidence" value="ECO:0007669"/>
    <property type="project" value="TreeGrafter"/>
</dbReference>
<gene>
    <name evidence="5" type="ORF">SAMN05443287_11740</name>
</gene>